<keyword evidence="5" id="KW-1185">Reference proteome</keyword>
<dbReference type="Pfam" id="PF00534">
    <property type="entry name" value="Glycos_transf_1"/>
    <property type="match status" value="1"/>
</dbReference>
<feature type="domain" description="Glycosyl transferase family 1" evidence="2">
    <location>
        <begin position="241"/>
        <end position="397"/>
    </location>
</feature>
<evidence type="ECO:0000256" key="1">
    <source>
        <dbReference type="SAM" id="MobiDB-lite"/>
    </source>
</evidence>
<feature type="region of interest" description="Disordered" evidence="1">
    <location>
        <begin position="1"/>
        <end position="24"/>
    </location>
</feature>
<dbReference type="CDD" id="cd03801">
    <property type="entry name" value="GT4_PimA-like"/>
    <property type="match status" value="1"/>
</dbReference>
<name>A0A3S0HMJ5_9BACT</name>
<dbReference type="Proteomes" id="UP000282184">
    <property type="component" value="Unassembled WGS sequence"/>
</dbReference>
<dbReference type="OrthoDB" id="1522162at2"/>
<gene>
    <name evidence="4" type="ORF">EJV47_15270</name>
</gene>
<dbReference type="AlphaFoldDB" id="A0A3S0HMJ5"/>
<dbReference type="EMBL" id="RXOF01000008">
    <property type="protein sequence ID" value="RTQ48951.1"/>
    <property type="molecule type" value="Genomic_DNA"/>
</dbReference>
<dbReference type="Gene3D" id="3.40.50.2000">
    <property type="entry name" value="Glycogen Phosphorylase B"/>
    <property type="match status" value="2"/>
</dbReference>
<evidence type="ECO:0000313" key="4">
    <source>
        <dbReference type="EMBL" id="RTQ48951.1"/>
    </source>
</evidence>
<keyword evidence="4" id="KW-0808">Transferase</keyword>
<organism evidence="4 5">
    <name type="scientific">Hymenobacter gummosus</name>
    <dbReference type="NCBI Taxonomy" id="1776032"/>
    <lineage>
        <taxon>Bacteria</taxon>
        <taxon>Pseudomonadati</taxon>
        <taxon>Bacteroidota</taxon>
        <taxon>Cytophagia</taxon>
        <taxon>Cytophagales</taxon>
        <taxon>Hymenobacteraceae</taxon>
        <taxon>Hymenobacter</taxon>
    </lineage>
</organism>
<sequence>MYLPDTDTLPLRPPRAAQTPASPPLAPARPLRVLWLAPYPYSYTPTTHPVPWVVSLAQRLAARPAEVDLTIVNWEETLRTDEEHYEQDGLHFVFLRTPRTRHDILTLYRWRVAVVARWLRRHYRHYDVIHLHGSELQLPAVVAGLPTDEVPVVLSVQGIVSECVKYVPELSWYKALWTLAGFYERRYLPHIQHFLCRTHWDSAHMQRLSPGARIHHNWEMLRPEFYAATRQPLPQPDVARNPQILFVGGHQVMKGFREALATYARLRPEMPGLQLIVAGHVGAREWAEESRRAGLLDLGPDDVQCVGNLSAAELVGWMRRCFCLLHPSYIDNSPNSVCEAQMAGLAVVASDVGGVSSLVRDDETGLLSSLQPEQLAARVRRLYHDAPLRRRLTIAAQAKALRRHHPDTIVQRTVDLYRLLSQGAG</sequence>
<reference evidence="4 5" key="1">
    <citation type="submission" date="2018-12" db="EMBL/GenBank/DDBJ databases">
        <title>Hymenobacter gummosus sp. nov., isolated from a spring.</title>
        <authorList>
            <person name="Nie L."/>
        </authorList>
    </citation>
    <scope>NUCLEOTIDE SEQUENCE [LARGE SCALE GENOMIC DNA]</scope>
    <source>
        <strain evidence="4 5">KCTC 52166</strain>
    </source>
</reference>
<accession>A0A3S0HMJ5</accession>
<protein>
    <submittedName>
        <fullName evidence="4">Glycosyltransferase family 1 protein</fullName>
    </submittedName>
</protein>
<dbReference type="PANTHER" id="PTHR12526">
    <property type="entry name" value="GLYCOSYLTRANSFERASE"/>
    <property type="match status" value="1"/>
</dbReference>
<dbReference type="SUPFAM" id="SSF53756">
    <property type="entry name" value="UDP-Glycosyltransferase/glycogen phosphorylase"/>
    <property type="match status" value="1"/>
</dbReference>
<evidence type="ECO:0000313" key="5">
    <source>
        <dbReference type="Proteomes" id="UP000282184"/>
    </source>
</evidence>
<dbReference type="InterPro" id="IPR001296">
    <property type="entry name" value="Glyco_trans_1"/>
</dbReference>
<proteinExistence type="predicted"/>
<feature type="compositionally biased region" description="Low complexity" evidence="1">
    <location>
        <begin position="1"/>
        <end position="10"/>
    </location>
</feature>
<comment type="caution">
    <text evidence="4">The sequence shown here is derived from an EMBL/GenBank/DDBJ whole genome shotgun (WGS) entry which is preliminary data.</text>
</comment>
<dbReference type="InterPro" id="IPR028098">
    <property type="entry name" value="Glyco_trans_4-like_N"/>
</dbReference>
<evidence type="ECO:0000259" key="2">
    <source>
        <dbReference type="Pfam" id="PF00534"/>
    </source>
</evidence>
<evidence type="ECO:0000259" key="3">
    <source>
        <dbReference type="Pfam" id="PF13439"/>
    </source>
</evidence>
<dbReference type="Pfam" id="PF13439">
    <property type="entry name" value="Glyco_transf_4"/>
    <property type="match status" value="1"/>
</dbReference>
<dbReference type="RefSeq" id="WP_126694027.1">
    <property type="nucleotide sequence ID" value="NZ_RXOF01000008.1"/>
</dbReference>
<dbReference type="GO" id="GO:0016757">
    <property type="term" value="F:glycosyltransferase activity"/>
    <property type="evidence" value="ECO:0007669"/>
    <property type="project" value="InterPro"/>
</dbReference>
<feature type="domain" description="Glycosyltransferase subfamily 4-like N-terminal" evidence="3">
    <location>
        <begin position="53"/>
        <end position="214"/>
    </location>
</feature>